<dbReference type="AlphaFoldDB" id="A0A0M0HYS2"/>
<protein>
    <submittedName>
        <fullName evidence="1">Uncharacterized protein</fullName>
    </submittedName>
</protein>
<evidence type="ECO:0000313" key="1">
    <source>
        <dbReference type="EMBL" id="KOO06977.1"/>
    </source>
</evidence>
<evidence type="ECO:0000313" key="2">
    <source>
        <dbReference type="Proteomes" id="UP000037530"/>
    </source>
</evidence>
<proteinExistence type="predicted"/>
<dbReference type="RefSeq" id="WP_053409906.1">
    <property type="nucleotide sequence ID" value="NZ_LHPI01000013.1"/>
</dbReference>
<accession>A0A0M0HYS2</accession>
<dbReference type="EMBL" id="LHPI01000013">
    <property type="protein sequence ID" value="KOO06977.1"/>
    <property type="molecule type" value="Genomic_DNA"/>
</dbReference>
<organism evidence="1 2">
    <name type="scientific">Vibrio hepatarius</name>
    <dbReference type="NCBI Taxonomy" id="171383"/>
    <lineage>
        <taxon>Bacteria</taxon>
        <taxon>Pseudomonadati</taxon>
        <taxon>Pseudomonadota</taxon>
        <taxon>Gammaproteobacteria</taxon>
        <taxon>Vibrionales</taxon>
        <taxon>Vibrionaceae</taxon>
        <taxon>Vibrio</taxon>
        <taxon>Vibrio oreintalis group</taxon>
    </lineage>
</organism>
<dbReference type="Proteomes" id="UP000037530">
    <property type="component" value="Unassembled WGS sequence"/>
</dbReference>
<comment type="caution">
    <text evidence="1">The sequence shown here is derived from an EMBL/GenBank/DDBJ whole genome shotgun (WGS) entry which is preliminary data.</text>
</comment>
<name>A0A0M0HYS2_9VIBR</name>
<dbReference type="PATRIC" id="fig|171383.3.peg.3048"/>
<keyword evidence="2" id="KW-1185">Reference proteome</keyword>
<reference evidence="2" key="1">
    <citation type="submission" date="2015-08" db="EMBL/GenBank/DDBJ databases">
        <title>Vibrio galatheae sp. nov., a novel member of the Vibrionaceae family isolated from the Solomon Islands.</title>
        <authorList>
            <person name="Giubergia S."/>
            <person name="Machado H."/>
            <person name="Mateiu R.V."/>
            <person name="Gram L."/>
        </authorList>
    </citation>
    <scope>NUCLEOTIDE SEQUENCE [LARGE SCALE GENOMIC DNA]</scope>
    <source>
        <strain evidence="2">DSM 19134</strain>
    </source>
</reference>
<sequence>MQATNNNTTFSDTPACVLNDVYDVPMPGDFVEVIDSFDSQAPAGCFGVILGFKNNSKDEYDICFNPTRAPWGGKFTDAQITAAGGSTYPMVPTELLKATSTVMVKEFLTKTPYIHPVKNVVKVWTINLCDYDRAGIRSSYIQRYAH</sequence>
<dbReference type="STRING" id="171383.AKJ31_14890"/>
<gene>
    <name evidence="1" type="ORF">AKJ31_14890</name>
</gene>